<comment type="caution">
    <text evidence="1">The sequence shown here is derived from an EMBL/GenBank/DDBJ whole genome shotgun (WGS) entry which is preliminary data.</text>
</comment>
<evidence type="ECO:0000313" key="2">
    <source>
        <dbReference type="Proteomes" id="UP000012043"/>
    </source>
</evidence>
<dbReference type="EMBL" id="ALAB01000010">
    <property type="protein sequence ID" value="EJI85941.1"/>
    <property type="molecule type" value="Genomic_DNA"/>
</dbReference>
<evidence type="ECO:0000313" key="1">
    <source>
        <dbReference type="EMBL" id="EJI85941.1"/>
    </source>
</evidence>
<sequence length="38" mass="3981">MPSALASFERATTQPSLFDSTTTAASLMSGRNSFSQLA</sequence>
<reference evidence="1 2" key="1">
    <citation type="journal article" date="2012" name="J. Bacteriol.">
        <title>Genome Sequence of Pectin-Degrading Alishewanella aestuarii Strain B11T, Isolated from Tidal Flat Sediment.</title>
        <authorList>
            <person name="Jung J."/>
            <person name="Choi S."/>
            <person name="Chun J."/>
            <person name="Park W."/>
        </authorList>
    </citation>
    <scope>NUCLEOTIDE SEQUENCE [LARGE SCALE GENOMIC DNA]</scope>
    <source>
        <strain evidence="1 2">B11</strain>
    </source>
</reference>
<name>J1QK43_9ALTE</name>
<protein>
    <submittedName>
        <fullName evidence="1">Uncharacterized protein</fullName>
    </submittedName>
</protein>
<proteinExistence type="predicted"/>
<dbReference type="Proteomes" id="UP000012043">
    <property type="component" value="Unassembled WGS sequence"/>
</dbReference>
<keyword evidence="2" id="KW-1185">Reference proteome</keyword>
<accession>J1QK43</accession>
<dbReference type="AlphaFoldDB" id="J1QK43"/>
<gene>
    <name evidence="1" type="ORF">AEST_10230</name>
</gene>
<organism evidence="1 2">
    <name type="scientific">Alishewanella aestuarii B11</name>
    <dbReference type="NCBI Taxonomy" id="1197174"/>
    <lineage>
        <taxon>Bacteria</taxon>
        <taxon>Pseudomonadati</taxon>
        <taxon>Pseudomonadota</taxon>
        <taxon>Gammaproteobacteria</taxon>
        <taxon>Alteromonadales</taxon>
        <taxon>Alteromonadaceae</taxon>
        <taxon>Alishewanella</taxon>
    </lineage>
</organism>